<keyword evidence="3" id="KW-1185">Reference proteome</keyword>
<keyword evidence="1" id="KW-0812">Transmembrane</keyword>
<protein>
    <submittedName>
        <fullName evidence="2">Uncharacterized protein</fullName>
    </submittedName>
</protein>
<keyword evidence="1" id="KW-0472">Membrane</keyword>
<sequence>MRVRSWRHAALLAAALVPVLITVVAAARAWTGAGSYVPPEVAVVGLTPVPGVVDRLGWVSAEVGFSTALACAALACTLLAACRWAPGTWRLDGVLVPAAAATAVFSAVVGVVAAAARLVAWFAPSTGFGWSTTYSGVYLALDAGVDAVPWPVVSAGPYVDAATALVPAGICAAAAWLLLRREPQA</sequence>
<proteinExistence type="predicted"/>
<gene>
    <name evidence="2" type="ORF">CLV37_102385</name>
</gene>
<feature type="transmembrane region" description="Helical" evidence="1">
    <location>
        <begin position="94"/>
        <end position="123"/>
    </location>
</feature>
<comment type="caution">
    <text evidence="2">The sequence shown here is derived from an EMBL/GenBank/DDBJ whole genome shotgun (WGS) entry which is preliminary data.</text>
</comment>
<dbReference type="Proteomes" id="UP000238083">
    <property type="component" value="Unassembled WGS sequence"/>
</dbReference>
<accession>A0A2T0R8E7</accession>
<evidence type="ECO:0000313" key="3">
    <source>
        <dbReference type="Proteomes" id="UP000238083"/>
    </source>
</evidence>
<feature type="transmembrane region" description="Helical" evidence="1">
    <location>
        <begin position="158"/>
        <end position="179"/>
    </location>
</feature>
<evidence type="ECO:0000313" key="2">
    <source>
        <dbReference type="EMBL" id="PRY17422.1"/>
    </source>
</evidence>
<dbReference type="RefSeq" id="WP_106208177.1">
    <property type="nucleotide sequence ID" value="NZ_PVZF01000002.1"/>
</dbReference>
<organism evidence="2 3">
    <name type="scientific">Kineococcus rhizosphaerae</name>
    <dbReference type="NCBI Taxonomy" id="559628"/>
    <lineage>
        <taxon>Bacteria</taxon>
        <taxon>Bacillati</taxon>
        <taxon>Actinomycetota</taxon>
        <taxon>Actinomycetes</taxon>
        <taxon>Kineosporiales</taxon>
        <taxon>Kineosporiaceae</taxon>
        <taxon>Kineococcus</taxon>
    </lineage>
</organism>
<dbReference type="EMBL" id="PVZF01000002">
    <property type="protein sequence ID" value="PRY17422.1"/>
    <property type="molecule type" value="Genomic_DNA"/>
</dbReference>
<keyword evidence="1" id="KW-1133">Transmembrane helix</keyword>
<dbReference type="AlphaFoldDB" id="A0A2T0R8E7"/>
<reference evidence="2 3" key="1">
    <citation type="submission" date="2018-03" db="EMBL/GenBank/DDBJ databases">
        <title>Genomic Encyclopedia of Archaeal and Bacterial Type Strains, Phase II (KMG-II): from individual species to whole genera.</title>
        <authorList>
            <person name="Goeker M."/>
        </authorList>
    </citation>
    <scope>NUCLEOTIDE SEQUENCE [LARGE SCALE GENOMIC DNA]</scope>
    <source>
        <strain evidence="2 3">DSM 19711</strain>
    </source>
</reference>
<name>A0A2T0R8E7_9ACTN</name>
<feature type="transmembrane region" description="Helical" evidence="1">
    <location>
        <begin position="63"/>
        <end position="82"/>
    </location>
</feature>
<evidence type="ECO:0000256" key="1">
    <source>
        <dbReference type="SAM" id="Phobius"/>
    </source>
</evidence>